<comment type="caution">
    <text evidence="5">The sequence shown here is derived from an EMBL/GenBank/DDBJ whole genome shotgun (WGS) entry which is preliminary data.</text>
</comment>
<dbReference type="GO" id="GO:0005509">
    <property type="term" value="F:calcium ion binding"/>
    <property type="evidence" value="ECO:0007669"/>
    <property type="project" value="TreeGrafter"/>
</dbReference>
<dbReference type="GO" id="GO:0019853">
    <property type="term" value="P:L-ascorbic acid biosynthetic process"/>
    <property type="evidence" value="ECO:0007669"/>
    <property type="project" value="TreeGrafter"/>
</dbReference>
<feature type="binding site" evidence="3">
    <location>
        <position position="197"/>
    </location>
    <ligand>
        <name>a divalent metal cation</name>
        <dbReference type="ChEBI" id="CHEBI:60240"/>
    </ligand>
</feature>
<keyword evidence="3" id="KW-0862">Zinc</keyword>
<feature type="binding site" evidence="3">
    <location>
        <position position="102"/>
    </location>
    <ligand>
        <name>substrate</name>
    </ligand>
</feature>
<dbReference type="GO" id="GO:0004341">
    <property type="term" value="F:gluconolactonase activity"/>
    <property type="evidence" value="ECO:0007669"/>
    <property type="project" value="TreeGrafter"/>
</dbReference>
<sequence length="290" mass="32386">MIETGTPELHDSTRCLLGEGAFWHPERQQFFWVDILSKRLLTRVDGGLRDWTFRRHVSCMGWVDRDRLVVATRDDLTLLDLGTNARERIVPLEDDKPLNRPNDGRADPQGGFWVSTMGVAKGVGDGALYRFYRGALTKLKGGMTIPNAICFTPDHRHAYFTDTPTQMIMRWRLDADGWPEGKPETWLDLRDTPHHPDGAICDADGNVWSAQWGSGRVVCYGPDARQILTVELPAIQTTCPALGGPDLNLLHVTSAAVGLDEPTIATEDGHGRTFHVQTTARGQKEHRVIL</sequence>
<keyword evidence="6" id="KW-1185">Reference proteome</keyword>
<proteinExistence type="inferred from homology"/>
<accession>A0A934IGD6</accession>
<feature type="domain" description="SMP-30/Gluconolactonase/LRE-like region" evidence="4">
    <location>
        <begin position="17"/>
        <end position="255"/>
    </location>
</feature>
<reference evidence="5" key="1">
    <citation type="submission" date="2020-12" db="EMBL/GenBank/DDBJ databases">
        <title>Bacterial taxonomy.</title>
        <authorList>
            <person name="Pan X."/>
        </authorList>
    </citation>
    <scope>NUCLEOTIDE SEQUENCE</scope>
    <source>
        <strain evidence="5">KCTC 52957</strain>
    </source>
</reference>
<feature type="binding site" evidence="3">
    <location>
        <position position="19"/>
    </location>
    <ligand>
        <name>a divalent metal cation</name>
        <dbReference type="ChEBI" id="CHEBI:60240"/>
    </ligand>
</feature>
<dbReference type="InterPro" id="IPR005511">
    <property type="entry name" value="SMP-30"/>
</dbReference>
<dbReference type="InterPro" id="IPR011042">
    <property type="entry name" value="6-blade_b-propeller_TolB-like"/>
</dbReference>
<feature type="binding site" evidence="3">
    <location>
        <position position="100"/>
    </location>
    <ligand>
        <name>substrate</name>
    </ligand>
</feature>
<dbReference type="PRINTS" id="PR01790">
    <property type="entry name" value="SMP30FAMILY"/>
</dbReference>
<evidence type="ECO:0000256" key="1">
    <source>
        <dbReference type="ARBA" id="ARBA00008853"/>
    </source>
</evidence>
<evidence type="ECO:0000259" key="4">
    <source>
        <dbReference type="Pfam" id="PF08450"/>
    </source>
</evidence>
<feature type="active site" description="Proton donor/acceptor" evidence="2">
    <location>
        <position position="197"/>
    </location>
</feature>
<organism evidence="5 6">
    <name type="scientific">Palleronia pontilimi</name>
    <dbReference type="NCBI Taxonomy" id="1964209"/>
    <lineage>
        <taxon>Bacteria</taxon>
        <taxon>Pseudomonadati</taxon>
        <taxon>Pseudomonadota</taxon>
        <taxon>Alphaproteobacteria</taxon>
        <taxon>Rhodobacterales</taxon>
        <taxon>Roseobacteraceae</taxon>
        <taxon>Palleronia</taxon>
    </lineage>
</organism>
<dbReference type="RefSeq" id="WP_198915579.1">
    <property type="nucleotide sequence ID" value="NZ_JAEKPD010000006.1"/>
</dbReference>
<protein>
    <submittedName>
        <fullName evidence="5">SMP-30/gluconolactonase/LRE family protein</fullName>
    </submittedName>
</protein>
<dbReference type="Gene3D" id="2.120.10.30">
    <property type="entry name" value="TolB, C-terminal domain"/>
    <property type="match status" value="1"/>
</dbReference>
<keyword evidence="3" id="KW-0479">Metal-binding</keyword>
<comment type="similarity">
    <text evidence="1">Belongs to the SMP-30/CGR1 family.</text>
</comment>
<feature type="binding site" evidence="3">
    <location>
        <position position="147"/>
    </location>
    <ligand>
        <name>a divalent metal cation</name>
        <dbReference type="ChEBI" id="CHEBI:60240"/>
    </ligand>
</feature>
<dbReference type="InterPro" id="IPR013658">
    <property type="entry name" value="SGL"/>
</dbReference>
<comment type="cofactor">
    <cofactor evidence="3">
        <name>Zn(2+)</name>
        <dbReference type="ChEBI" id="CHEBI:29105"/>
    </cofactor>
    <text evidence="3">Binds 1 divalent metal cation per subunit.</text>
</comment>
<dbReference type="PANTHER" id="PTHR10907">
    <property type="entry name" value="REGUCALCIN"/>
    <property type="match status" value="1"/>
</dbReference>
<dbReference type="EMBL" id="JAEKPD010000006">
    <property type="protein sequence ID" value="MBJ3762403.1"/>
    <property type="molecule type" value="Genomic_DNA"/>
</dbReference>
<evidence type="ECO:0000256" key="2">
    <source>
        <dbReference type="PIRSR" id="PIRSR605511-1"/>
    </source>
</evidence>
<evidence type="ECO:0000313" key="5">
    <source>
        <dbReference type="EMBL" id="MBJ3762403.1"/>
    </source>
</evidence>
<dbReference type="AlphaFoldDB" id="A0A934IGD6"/>
<dbReference type="SUPFAM" id="SSF63829">
    <property type="entry name" value="Calcium-dependent phosphotriesterase"/>
    <property type="match status" value="1"/>
</dbReference>
<evidence type="ECO:0000313" key="6">
    <source>
        <dbReference type="Proteomes" id="UP000642488"/>
    </source>
</evidence>
<dbReference type="Proteomes" id="UP000642488">
    <property type="component" value="Unassembled WGS sequence"/>
</dbReference>
<name>A0A934IGD6_9RHOB</name>
<gene>
    <name evidence="5" type="ORF">ILP92_06560</name>
</gene>
<dbReference type="PANTHER" id="PTHR10907:SF47">
    <property type="entry name" value="REGUCALCIN"/>
    <property type="match status" value="1"/>
</dbReference>
<evidence type="ECO:0000256" key="3">
    <source>
        <dbReference type="PIRSR" id="PIRSR605511-2"/>
    </source>
</evidence>
<dbReference type="Pfam" id="PF08450">
    <property type="entry name" value="SGL"/>
    <property type="match status" value="1"/>
</dbReference>